<reference evidence="3" key="2">
    <citation type="submission" date="2016-04" db="EMBL/GenBank/DDBJ databases">
        <title>First Complete Genome Sequence of a Subdivision 6 Acidobacterium.</title>
        <authorList>
            <person name="Huang S."/>
            <person name="Vieira S."/>
            <person name="Bunk B."/>
            <person name="Riedel T."/>
            <person name="Sproeer C."/>
            <person name="Overmann J."/>
        </authorList>
    </citation>
    <scope>NUCLEOTIDE SEQUENCE [LARGE SCALE GENOMIC DNA]</scope>
    <source>
        <strain evidence="3">DSM 100886 HEG_-6_39</strain>
    </source>
</reference>
<dbReference type="KEGG" id="abac:LuPra_05017"/>
<keyword evidence="3" id="KW-1185">Reference proteome</keyword>
<dbReference type="AlphaFoldDB" id="A0A143PSY4"/>
<keyword evidence="2" id="KW-0456">Lyase</keyword>
<evidence type="ECO:0000313" key="2">
    <source>
        <dbReference type="EMBL" id="AMY11755.1"/>
    </source>
</evidence>
<dbReference type="SUPFAM" id="SSF89562">
    <property type="entry name" value="RraA-like"/>
    <property type="match status" value="1"/>
</dbReference>
<dbReference type="GO" id="GO:0016829">
    <property type="term" value="F:lyase activity"/>
    <property type="evidence" value="ECO:0007669"/>
    <property type="project" value="UniProtKB-KW"/>
</dbReference>
<dbReference type="Gene3D" id="3.50.30.40">
    <property type="entry name" value="Ribonuclease E inhibitor RraA/RraA-like"/>
    <property type="match status" value="1"/>
</dbReference>
<sequence length="227" mass="23736">MPTLTPEQLAALAAIDSPTVANAIERFKVRRRVDGYADRDLRCAFPDYGSMLGYAVTCTADSTTEGRPDGAGLVGLWAALEAAPTPAVLVIKDVGPDPRKGCHMGEIMATTAKALGAVGCVSDAGLRDVKEVAALGGFQYFCPGFVVSHGQPVILDVNVPVEIHGLPIAPGDLLHGDVNGLLVVPDAVAADVAAACDEVRADERALLDLITAPGFSVEKLRQWKLTH</sequence>
<dbReference type="EC" id="4.1.1.3" evidence="2"/>
<dbReference type="InterPro" id="IPR005493">
    <property type="entry name" value="RraA/RraA-like"/>
</dbReference>
<protein>
    <submittedName>
        <fullName evidence="2">4-hydroxy-2-oxoglutarate aldolase</fullName>
        <ecNumber evidence="2">4.1.1.3</ecNumber>
    </submittedName>
</protein>
<proteinExistence type="predicted"/>
<comment type="cofactor">
    <cofactor evidence="1">
        <name>Mg(2+)</name>
        <dbReference type="ChEBI" id="CHEBI:18420"/>
    </cofactor>
</comment>
<feature type="binding site" evidence="1">
    <location>
        <begin position="105"/>
        <end position="108"/>
    </location>
    <ligand>
        <name>substrate</name>
    </ligand>
</feature>
<gene>
    <name evidence="2" type="primary">proA_3</name>
    <name evidence="2" type="ORF">LuPra_05017</name>
</gene>
<organism evidence="2 3">
    <name type="scientific">Luteitalea pratensis</name>
    <dbReference type="NCBI Taxonomy" id="1855912"/>
    <lineage>
        <taxon>Bacteria</taxon>
        <taxon>Pseudomonadati</taxon>
        <taxon>Acidobacteriota</taxon>
        <taxon>Vicinamibacteria</taxon>
        <taxon>Vicinamibacterales</taxon>
        <taxon>Vicinamibacteraceae</taxon>
        <taxon>Luteitalea</taxon>
    </lineage>
</organism>
<accession>A0A143PSY4</accession>
<keyword evidence="1" id="KW-0479">Metal-binding</keyword>
<dbReference type="Pfam" id="PF03737">
    <property type="entry name" value="RraA-like"/>
    <property type="match status" value="1"/>
</dbReference>
<dbReference type="GO" id="GO:0046872">
    <property type="term" value="F:metal ion binding"/>
    <property type="evidence" value="ECO:0007669"/>
    <property type="project" value="UniProtKB-KW"/>
</dbReference>
<dbReference type="InterPro" id="IPR036704">
    <property type="entry name" value="RraA/RraA-like_sf"/>
</dbReference>
<reference evidence="2 3" key="1">
    <citation type="journal article" date="2016" name="Genome Announc.">
        <title>First Complete Genome Sequence of a Subdivision 6 Acidobacterium Strain.</title>
        <authorList>
            <person name="Huang S."/>
            <person name="Vieira S."/>
            <person name="Bunk B."/>
            <person name="Riedel T."/>
            <person name="Sproer C."/>
            <person name="Overmann J."/>
        </authorList>
    </citation>
    <scope>NUCLEOTIDE SEQUENCE [LARGE SCALE GENOMIC DNA]</scope>
    <source>
        <strain evidence="3">DSM 100886 HEG_-6_39</strain>
    </source>
</reference>
<dbReference type="OrthoDB" id="9784786at2"/>
<dbReference type="EMBL" id="CP015136">
    <property type="protein sequence ID" value="AMY11755.1"/>
    <property type="molecule type" value="Genomic_DNA"/>
</dbReference>
<keyword evidence="1" id="KW-0460">Magnesium</keyword>
<feature type="binding site" evidence="1">
    <location>
        <position position="128"/>
    </location>
    <ligand>
        <name>Mg(2+)</name>
        <dbReference type="ChEBI" id="CHEBI:18420"/>
    </ligand>
</feature>
<evidence type="ECO:0000256" key="1">
    <source>
        <dbReference type="PIRSR" id="PIRSR605493-1"/>
    </source>
</evidence>
<dbReference type="STRING" id="1855912.LuPra_05017"/>
<dbReference type="Proteomes" id="UP000076079">
    <property type="component" value="Chromosome"/>
</dbReference>
<dbReference type="PANTHER" id="PTHR33254:SF16">
    <property type="entry name" value="BLR3842 PROTEIN"/>
    <property type="match status" value="1"/>
</dbReference>
<evidence type="ECO:0000313" key="3">
    <source>
        <dbReference type="Proteomes" id="UP000076079"/>
    </source>
</evidence>
<dbReference type="CDD" id="cd16841">
    <property type="entry name" value="RraA_family"/>
    <property type="match status" value="1"/>
</dbReference>
<dbReference type="RefSeq" id="WP_110173276.1">
    <property type="nucleotide sequence ID" value="NZ_CP015136.1"/>
</dbReference>
<feature type="binding site" evidence="1">
    <location>
        <position position="127"/>
    </location>
    <ligand>
        <name>substrate</name>
    </ligand>
</feature>
<name>A0A143PSY4_LUTPR</name>
<dbReference type="PANTHER" id="PTHR33254">
    <property type="entry name" value="4-HYDROXY-4-METHYL-2-OXOGLUTARATE ALDOLASE 3-RELATED"/>
    <property type="match status" value="1"/>
</dbReference>